<dbReference type="OrthoDB" id="9770347at2"/>
<evidence type="ECO:0000256" key="6">
    <source>
        <dbReference type="ARBA" id="ARBA00023136"/>
    </source>
</evidence>
<keyword evidence="10" id="KW-1185">Reference proteome</keyword>
<evidence type="ECO:0000256" key="4">
    <source>
        <dbReference type="ARBA" id="ARBA00022692"/>
    </source>
</evidence>
<evidence type="ECO:0000256" key="1">
    <source>
        <dbReference type="ARBA" id="ARBA00004651"/>
    </source>
</evidence>
<dbReference type="Pfam" id="PF13440">
    <property type="entry name" value="Polysacc_synt_3"/>
    <property type="match status" value="1"/>
</dbReference>
<feature type="transmembrane region" description="Helical" evidence="8">
    <location>
        <begin position="400"/>
        <end position="421"/>
    </location>
</feature>
<dbReference type="GO" id="GO:0005886">
    <property type="term" value="C:plasma membrane"/>
    <property type="evidence" value="ECO:0007669"/>
    <property type="project" value="UniProtKB-SubCell"/>
</dbReference>
<feature type="transmembrane region" description="Helical" evidence="8">
    <location>
        <begin position="69"/>
        <end position="95"/>
    </location>
</feature>
<evidence type="ECO:0000313" key="9">
    <source>
        <dbReference type="EMBL" id="OHV46748.1"/>
    </source>
</evidence>
<evidence type="ECO:0000256" key="2">
    <source>
        <dbReference type="ARBA" id="ARBA00007430"/>
    </source>
</evidence>
<comment type="caution">
    <text evidence="9">The sequence shown here is derived from an EMBL/GenBank/DDBJ whole genome shotgun (WGS) entry which is preliminary data.</text>
</comment>
<evidence type="ECO:0000256" key="3">
    <source>
        <dbReference type="ARBA" id="ARBA00022475"/>
    </source>
</evidence>
<dbReference type="PANTHER" id="PTHR30250:SF10">
    <property type="entry name" value="LIPOPOLYSACCHARIDE BIOSYNTHESIS PROTEIN WZXC"/>
    <property type="match status" value="1"/>
</dbReference>
<feature type="compositionally biased region" description="Basic residues" evidence="7">
    <location>
        <begin position="499"/>
        <end position="509"/>
    </location>
</feature>
<dbReference type="PANTHER" id="PTHR30250">
    <property type="entry name" value="PST FAMILY PREDICTED COLANIC ACID TRANSPORTER"/>
    <property type="match status" value="1"/>
</dbReference>
<comment type="subcellular location">
    <subcellularLocation>
        <location evidence="1">Cell membrane</location>
        <topology evidence="1">Multi-pass membrane protein</topology>
    </subcellularLocation>
</comment>
<feature type="transmembrane region" description="Helical" evidence="8">
    <location>
        <begin position="314"/>
        <end position="335"/>
    </location>
</feature>
<keyword evidence="4 8" id="KW-0812">Transmembrane</keyword>
<dbReference type="RefSeq" id="WP_071059147.1">
    <property type="nucleotide sequence ID" value="NZ_MAXA01000001.1"/>
</dbReference>
<sequence length="509" mass="53302">MAATAGAQLWRLFTQFGSTIILARLLSPDAYGLVGMVLAISALADQLTDLGLSQAVIQRKTITHSQVSALFWVNVVVGFSLAVALAAASPLIALFYGHDELVGITLVVAPSYLITGALVQHQALLQRQMKFGSVAARDMIGRTTSIVVAITLASLGAGYWSLALMPTSAALARAVLVWTACDWRPSRPARADGLAPMLRFGGSVAGSGLLGYVSRNADNVLVGRFAGPAALGLYSRAYALLLLPLQQVNQPVNMVAIPTLSRLHDQPDRFRDYYRAAVFTVALLALPLVVLMALLADVFVTGLLGAPWSGVVPIFRVLAIAGFAQAISSTATWLWVSRNRADKMLKVAAVTRPLTVASFFLGLPWGPVGVAWAVSIASVVTAVPMLASATRDTPVRLSDVATSIAPAVLASAVLAAVTAGVRAVVDLPPIAELVTAGTAGVAAYVAVVSAMPTCRRQLRGVLRGKRGTAPGRGPSDGPAPGSVPPQDQWPLAAAAEHGARRRRSHRRSR</sequence>
<gene>
    <name evidence="9" type="ORF">BBK14_00215</name>
</gene>
<feature type="transmembrane region" description="Helical" evidence="8">
    <location>
        <begin position="101"/>
        <end position="119"/>
    </location>
</feature>
<feature type="transmembrane region" description="Helical" evidence="8">
    <location>
        <begin position="371"/>
        <end position="388"/>
    </location>
</feature>
<protein>
    <submittedName>
        <fullName evidence="9">Polysaccharide biosynthesis protein</fullName>
    </submittedName>
</protein>
<feature type="transmembrane region" description="Helical" evidence="8">
    <location>
        <begin position="273"/>
        <end position="294"/>
    </location>
</feature>
<feature type="region of interest" description="Disordered" evidence="7">
    <location>
        <begin position="461"/>
        <end position="509"/>
    </location>
</feature>
<keyword evidence="5 8" id="KW-1133">Transmembrane helix</keyword>
<name>A0A1S1RIW0_9ACTN</name>
<evidence type="ECO:0000256" key="5">
    <source>
        <dbReference type="ARBA" id="ARBA00022989"/>
    </source>
</evidence>
<evidence type="ECO:0000256" key="8">
    <source>
        <dbReference type="SAM" id="Phobius"/>
    </source>
</evidence>
<feature type="transmembrane region" description="Helical" evidence="8">
    <location>
        <begin position="139"/>
        <end position="157"/>
    </location>
</feature>
<accession>A0A1S1RIW0</accession>
<feature type="transmembrane region" description="Helical" evidence="8">
    <location>
        <begin position="30"/>
        <end position="48"/>
    </location>
</feature>
<dbReference type="InterPro" id="IPR050833">
    <property type="entry name" value="Poly_Biosynth_Transport"/>
</dbReference>
<organism evidence="9 10">
    <name type="scientific">Parafrankia soli</name>
    <dbReference type="NCBI Taxonomy" id="2599596"/>
    <lineage>
        <taxon>Bacteria</taxon>
        <taxon>Bacillati</taxon>
        <taxon>Actinomycetota</taxon>
        <taxon>Actinomycetes</taxon>
        <taxon>Frankiales</taxon>
        <taxon>Frankiaceae</taxon>
        <taxon>Parafrankia</taxon>
    </lineage>
</organism>
<dbReference type="AlphaFoldDB" id="A0A1S1RIW0"/>
<dbReference type="CDD" id="cd13127">
    <property type="entry name" value="MATE_tuaB_like"/>
    <property type="match status" value="1"/>
</dbReference>
<comment type="similarity">
    <text evidence="2">Belongs to the polysaccharide synthase family.</text>
</comment>
<feature type="transmembrane region" description="Helical" evidence="8">
    <location>
        <begin position="347"/>
        <end position="365"/>
    </location>
</feature>
<feature type="transmembrane region" description="Helical" evidence="8">
    <location>
        <begin position="433"/>
        <end position="454"/>
    </location>
</feature>
<evidence type="ECO:0000256" key="7">
    <source>
        <dbReference type="SAM" id="MobiDB-lite"/>
    </source>
</evidence>
<keyword evidence="3" id="KW-1003">Cell membrane</keyword>
<dbReference type="EMBL" id="MAXA01000001">
    <property type="protein sequence ID" value="OHV46748.1"/>
    <property type="molecule type" value="Genomic_DNA"/>
</dbReference>
<keyword evidence="6 8" id="KW-0472">Membrane</keyword>
<reference evidence="10" key="1">
    <citation type="submission" date="2016-07" db="EMBL/GenBank/DDBJ databases">
        <title>Frankia sp. NRRL B-16219 Genome sequencing.</title>
        <authorList>
            <person name="Ghodhbane-Gtari F."/>
            <person name="Swanson E."/>
            <person name="Gueddou A."/>
            <person name="Louati M."/>
            <person name="Nouioui I."/>
            <person name="Hezbri K."/>
            <person name="Abebe-Akele F."/>
            <person name="Simpson S."/>
            <person name="Morris K."/>
            <person name="Thomas K."/>
            <person name="Gtari M."/>
            <person name="Tisa L.S."/>
        </authorList>
    </citation>
    <scope>NUCLEOTIDE SEQUENCE [LARGE SCALE GENOMIC DNA]</scope>
    <source>
        <strain evidence="10">NRRL B-16219</strain>
    </source>
</reference>
<proteinExistence type="inferred from homology"/>
<evidence type="ECO:0000313" key="10">
    <source>
        <dbReference type="Proteomes" id="UP000179769"/>
    </source>
</evidence>
<dbReference type="Proteomes" id="UP000179769">
    <property type="component" value="Unassembled WGS sequence"/>
</dbReference>